<evidence type="ECO:0000259" key="5">
    <source>
        <dbReference type="PROSITE" id="PS51352"/>
    </source>
</evidence>
<dbReference type="InterPro" id="IPR036249">
    <property type="entry name" value="Thioredoxin-like_sf"/>
</dbReference>
<evidence type="ECO:0000256" key="1">
    <source>
        <dbReference type="ARBA" id="ARBA00004196"/>
    </source>
</evidence>
<comment type="caution">
    <text evidence="6">The sequence shown here is derived from an EMBL/GenBank/DDBJ whole genome shotgun (WGS) entry which is preliminary data.</text>
</comment>
<keyword evidence="3" id="KW-1015">Disulfide bond</keyword>
<evidence type="ECO:0000313" key="6">
    <source>
        <dbReference type="EMBL" id="MBE9666288.1"/>
    </source>
</evidence>
<proteinExistence type="predicted"/>
<dbReference type="PROSITE" id="PS51352">
    <property type="entry name" value="THIOREDOXIN_2"/>
    <property type="match status" value="1"/>
</dbReference>
<dbReference type="RefSeq" id="WP_194105656.1">
    <property type="nucleotide sequence ID" value="NZ_JADFFM010000001.1"/>
</dbReference>
<dbReference type="Proteomes" id="UP000632774">
    <property type="component" value="Unassembled WGS sequence"/>
</dbReference>
<accession>A0ABR9XFW7</accession>
<evidence type="ECO:0000256" key="4">
    <source>
        <dbReference type="ARBA" id="ARBA00023284"/>
    </source>
</evidence>
<comment type="subcellular location">
    <subcellularLocation>
        <location evidence="1">Cell envelope</location>
    </subcellularLocation>
</comment>
<dbReference type="InterPro" id="IPR013766">
    <property type="entry name" value="Thioredoxin_domain"/>
</dbReference>
<protein>
    <submittedName>
        <fullName evidence="6">TlpA family protein disulfide reductase</fullName>
    </submittedName>
</protein>
<reference evidence="6 7" key="1">
    <citation type="submission" date="2020-10" db="EMBL/GenBank/DDBJ databases">
        <title>Mucilaginibacter mali sp. nov., isolated from rhizosphere soil of apple orchard.</title>
        <authorList>
            <person name="Lee J.-S."/>
            <person name="Kim H.S."/>
            <person name="Kim J.-S."/>
        </authorList>
    </citation>
    <scope>NUCLEOTIDE SEQUENCE [LARGE SCALE GENOMIC DNA]</scope>
    <source>
        <strain evidence="6 7">KCTC 23157</strain>
    </source>
</reference>
<feature type="domain" description="Thioredoxin" evidence="5">
    <location>
        <begin position="339"/>
        <end position="482"/>
    </location>
</feature>
<gene>
    <name evidence="6" type="ORF">IRJ18_07945</name>
</gene>
<dbReference type="EMBL" id="JADFFM010000001">
    <property type="protein sequence ID" value="MBE9666288.1"/>
    <property type="molecule type" value="Genomic_DNA"/>
</dbReference>
<dbReference type="Gene3D" id="3.40.30.10">
    <property type="entry name" value="Glutaredoxin"/>
    <property type="match status" value="1"/>
</dbReference>
<evidence type="ECO:0000313" key="7">
    <source>
        <dbReference type="Proteomes" id="UP000632774"/>
    </source>
</evidence>
<dbReference type="InterPro" id="IPR050553">
    <property type="entry name" value="Thioredoxin_ResA/DsbE_sf"/>
</dbReference>
<sequence>MPKNPITIIALLIYCTIVYGQSKKPVNKESANQLTVLPNIAPPKRSSITFHLNKVNGIGPSGFMTNEIGTIDTYKNSTETELKEEFKGYPLLKNKPDNLKNVVEYFYVLDNAQFYYQNYVTGIYSKSLLIQKFKDFKIDLSDTVKLSREPLKCYISVLGGFKDNEPVYIVDADNDGDYANDVLKPLLKDTHDESLVIASSTPVSITYLYNGQIKGGTRTVFMQQSRNPKKFAMTFSFPEFRYMRFKYKGQPYMICSEGNTYLPFYTVVPDRPYFVSLNRANAIKPGQFAQIGGDNFMLSSVTDNASEITLVGSDISGFNSNQIIKTTNTKPTATTIISRQLGFKAPSIKGINVTPGSKSGTTINTNDLKGKYIFIDFWSTSCGPCIEEFAKIKEVYSKFNKKNFEIIGVADERSKDALVKILKEHHILWPNIKTDTITTQINGYEDINSYPTTYLLDPSGKIIAVDLRNEALMNKLKTLITL</sequence>
<dbReference type="SUPFAM" id="SSF52833">
    <property type="entry name" value="Thioredoxin-like"/>
    <property type="match status" value="1"/>
</dbReference>
<name>A0ABR9XFW7_9SPHI</name>
<keyword evidence="4" id="KW-0676">Redox-active center</keyword>
<dbReference type="InterPro" id="IPR000866">
    <property type="entry name" value="AhpC/TSA"/>
</dbReference>
<dbReference type="PANTHER" id="PTHR42852:SF6">
    <property type="entry name" value="THIOL:DISULFIDE INTERCHANGE PROTEIN DSBE"/>
    <property type="match status" value="1"/>
</dbReference>
<keyword evidence="7" id="KW-1185">Reference proteome</keyword>
<organism evidence="6 7">
    <name type="scientific">Mucilaginibacter boryungensis</name>
    <dbReference type="NCBI Taxonomy" id="768480"/>
    <lineage>
        <taxon>Bacteria</taxon>
        <taxon>Pseudomonadati</taxon>
        <taxon>Bacteroidota</taxon>
        <taxon>Sphingobacteriia</taxon>
        <taxon>Sphingobacteriales</taxon>
        <taxon>Sphingobacteriaceae</taxon>
        <taxon>Mucilaginibacter</taxon>
    </lineage>
</organism>
<evidence type="ECO:0000256" key="2">
    <source>
        <dbReference type="ARBA" id="ARBA00022748"/>
    </source>
</evidence>
<dbReference type="Pfam" id="PF00578">
    <property type="entry name" value="AhpC-TSA"/>
    <property type="match status" value="1"/>
</dbReference>
<evidence type="ECO:0000256" key="3">
    <source>
        <dbReference type="ARBA" id="ARBA00023157"/>
    </source>
</evidence>
<dbReference type="PANTHER" id="PTHR42852">
    <property type="entry name" value="THIOL:DISULFIDE INTERCHANGE PROTEIN DSBE"/>
    <property type="match status" value="1"/>
</dbReference>
<keyword evidence="2" id="KW-0201">Cytochrome c-type biogenesis</keyword>
<dbReference type="CDD" id="cd02966">
    <property type="entry name" value="TlpA_like_family"/>
    <property type="match status" value="1"/>
</dbReference>